<feature type="region of interest" description="Disordered" evidence="1">
    <location>
        <begin position="137"/>
        <end position="156"/>
    </location>
</feature>
<gene>
    <name evidence="2" type="ORF">BT96DRAFT_920921</name>
</gene>
<organism evidence="2 3">
    <name type="scientific">Gymnopus androsaceus JB14</name>
    <dbReference type="NCBI Taxonomy" id="1447944"/>
    <lineage>
        <taxon>Eukaryota</taxon>
        <taxon>Fungi</taxon>
        <taxon>Dikarya</taxon>
        <taxon>Basidiomycota</taxon>
        <taxon>Agaricomycotina</taxon>
        <taxon>Agaricomycetes</taxon>
        <taxon>Agaricomycetidae</taxon>
        <taxon>Agaricales</taxon>
        <taxon>Marasmiineae</taxon>
        <taxon>Omphalotaceae</taxon>
        <taxon>Gymnopus</taxon>
    </lineage>
</organism>
<sequence>MSLPLPPYTIGDDSFPAPYSTKSDSVEDHRLEENIPPSVAPTTSSGAVSIPFNPPAPSFFLEPMLSNSSRLNIESHGSANALPGGGYHDARHVSTIDNVVFPAQHQVAQDIDAVHTPSAPLEALELRAQVAPRPVHQLGADAPQPSAAAPTPSSNSYFAQPFQFEHDIVNSVEEKKKEEEDSNQDTSLQPHKKAQIESFKGTVELDRQLWCVAEFLGLDEVHKREWAERLHQHKPTKR</sequence>
<feature type="region of interest" description="Disordered" evidence="1">
    <location>
        <begin position="174"/>
        <end position="193"/>
    </location>
</feature>
<protein>
    <submittedName>
        <fullName evidence="2">Uncharacterized protein</fullName>
    </submittedName>
</protein>
<dbReference type="AlphaFoldDB" id="A0A6A4HJK9"/>
<reference evidence="2" key="1">
    <citation type="journal article" date="2019" name="Environ. Microbiol.">
        <title>Fungal ecological strategies reflected in gene transcription - a case study of two litter decomposers.</title>
        <authorList>
            <person name="Barbi F."/>
            <person name="Kohler A."/>
            <person name="Barry K."/>
            <person name="Baskaran P."/>
            <person name="Daum C."/>
            <person name="Fauchery L."/>
            <person name="Ihrmark K."/>
            <person name="Kuo A."/>
            <person name="LaButti K."/>
            <person name="Lipzen A."/>
            <person name="Morin E."/>
            <person name="Grigoriev I.V."/>
            <person name="Henrissat B."/>
            <person name="Lindahl B."/>
            <person name="Martin F."/>
        </authorList>
    </citation>
    <scope>NUCLEOTIDE SEQUENCE</scope>
    <source>
        <strain evidence="2">JB14</strain>
    </source>
</reference>
<keyword evidence="3" id="KW-1185">Reference proteome</keyword>
<evidence type="ECO:0000313" key="3">
    <source>
        <dbReference type="Proteomes" id="UP000799118"/>
    </source>
</evidence>
<feature type="region of interest" description="Disordered" evidence="1">
    <location>
        <begin position="1"/>
        <end position="28"/>
    </location>
</feature>
<dbReference type="EMBL" id="ML769485">
    <property type="protein sequence ID" value="KAE9398256.1"/>
    <property type="molecule type" value="Genomic_DNA"/>
</dbReference>
<evidence type="ECO:0000256" key="1">
    <source>
        <dbReference type="SAM" id="MobiDB-lite"/>
    </source>
</evidence>
<accession>A0A6A4HJK9</accession>
<evidence type="ECO:0000313" key="2">
    <source>
        <dbReference type="EMBL" id="KAE9398256.1"/>
    </source>
</evidence>
<proteinExistence type="predicted"/>
<dbReference type="Proteomes" id="UP000799118">
    <property type="component" value="Unassembled WGS sequence"/>
</dbReference>
<name>A0A6A4HJK9_9AGAR</name>
<feature type="compositionally biased region" description="Low complexity" evidence="1">
    <location>
        <begin position="142"/>
        <end position="156"/>
    </location>
</feature>